<dbReference type="PROSITE" id="PS51257">
    <property type="entry name" value="PROKAR_LIPOPROTEIN"/>
    <property type="match status" value="1"/>
</dbReference>
<proteinExistence type="inferred from homology"/>
<dbReference type="Gene3D" id="3.30.497.10">
    <property type="entry name" value="Antithrombin, subunit I, domain 2"/>
    <property type="match status" value="1"/>
</dbReference>
<dbReference type="GO" id="GO:0005615">
    <property type="term" value="C:extracellular space"/>
    <property type="evidence" value="ECO:0007669"/>
    <property type="project" value="InterPro"/>
</dbReference>
<dbReference type="STRING" id="1416801.SAMN05192553_10843"/>
<dbReference type="Gene3D" id="2.30.39.10">
    <property type="entry name" value="Alpha-1-antitrypsin, domain 1"/>
    <property type="match status" value="1"/>
</dbReference>
<evidence type="ECO:0000259" key="2">
    <source>
        <dbReference type="SMART" id="SM00093"/>
    </source>
</evidence>
<dbReference type="SMART" id="SM00093">
    <property type="entry name" value="SERPIN"/>
    <property type="match status" value="1"/>
</dbReference>
<dbReference type="SUPFAM" id="SSF56574">
    <property type="entry name" value="Serpins"/>
    <property type="match status" value="1"/>
</dbReference>
<sequence length="420" mass="48083">MKKQHYLIGVLCATFALSACDWTGGGEEEPAVPNLRALQAAEQEMVLSSSRFAMDLFHQLQQSEDVNQFYSPYSIHQALSMAMNGNEGEVLEEFARVLRYEGMTLEQANEAARSLTKFLLELDPKVRLSIANAIWYKQGFDVHPEFEETVRNNFGAEVAGLDMGNPQSVNVINDWIETNTEGLIKDMLDKISPLAAMYLVNAIYFKADWKYRFHASNTEKAPFYINPQQEVQVDMMQMEEPATFRYFSNGDLDYLEIPYSTGQYSMGVITSDEFDLDEKLREFSYEDLENWREQAYEANFILQLPKFKMRYKMEEMKEDLIAMGLKKPFDSSPMNFTRLFSHPTEPKFISRVIHDALIEVDERGSEAAAATVVEIEFTSVGPPRQPNVFRLDKPFVFLIQDKHSGAILFMGKLGDPSLLN</sequence>
<dbReference type="AlphaFoldDB" id="A0A1H7AR61"/>
<evidence type="ECO:0000256" key="1">
    <source>
        <dbReference type="RuleBase" id="RU000411"/>
    </source>
</evidence>
<evidence type="ECO:0000313" key="3">
    <source>
        <dbReference type="EMBL" id="SEJ67798.1"/>
    </source>
</evidence>
<evidence type="ECO:0000313" key="4">
    <source>
        <dbReference type="Proteomes" id="UP000199403"/>
    </source>
</evidence>
<organism evidence="3 4">
    <name type="scientific">Cyclobacterium xiamenense</name>
    <dbReference type="NCBI Taxonomy" id="1297121"/>
    <lineage>
        <taxon>Bacteria</taxon>
        <taxon>Pseudomonadati</taxon>
        <taxon>Bacteroidota</taxon>
        <taxon>Cytophagia</taxon>
        <taxon>Cytophagales</taxon>
        <taxon>Cyclobacteriaceae</taxon>
        <taxon>Cyclobacterium</taxon>
    </lineage>
</organism>
<dbReference type="GO" id="GO:0004867">
    <property type="term" value="F:serine-type endopeptidase inhibitor activity"/>
    <property type="evidence" value="ECO:0007669"/>
    <property type="project" value="InterPro"/>
</dbReference>
<name>A0A1H7AR61_9BACT</name>
<dbReference type="PANTHER" id="PTHR11461:SF211">
    <property type="entry name" value="GH10112P-RELATED"/>
    <property type="match status" value="1"/>
</dbReference>
<reference evidence="4" key="1">
    <citation type="submission" date="2016-10" db="EMBL/GenBank/DDBJ databases">
        <authorList>
            <person name="Varghese N."/>
            <person name="Submissions S."/>
        </authorList>
    </citation>
    <scope>NUCLEOTIDE SEQUENCE [LARGE SCALE GENOMIC DNA]</scope>
    <source>
        <strain evidence="4">IBRC-M 10761</strain>
    </source>
</reference>
<gene>
    <name evidence="3" type="ORF">SAMN05192553_10843</name>
</gene>
<dbReference type="OrthoDB" id="9764871at2"/>
<dbReference type="CDD" id="cd19588">
    <property type="entry name" value="serpin_miropin-like"/>
    <property type="match status" value="1"/>
</dbReference>
<comment type="similarity">
    <text evidence="1">Belongs to the serpin family.</text>
</comment>
<dbReference type="Pfam" id="PF00079">
    <property type="entry name" value="Serpin"/>
    <property type="match status" value="1"/>
</dbReference>
<dbReference type="RefSeq" id="WP_092177745.1">
    <property type="nucleotide sequence ID" value="NZ_FNZH01000008.1"/>
</dbReference>
<protein>
    <submittedName>
        <fullName evidence="3">Serpin B</fullName>
    </submittedName>
</protein>
<dbReference type="PROSITE" id="PS00284">
    <property type="entry name" value="SERPIN"/>
    <property type="match status" value="1"/>
</dbReference>
<dbReference type="InterPro" id="IPR000215">
    <property type="entry name" value="Serpin_fam"/>
</dbReference>
<dbReference type="EMBL" id="FNZH01000008">
    <property type="protein sequence ID" value="SEJ67798.1"/>
    <property type="molecule type" value="Genomic_DNA"/>
</dbReference>
<feature type="domain" description="Serpin" evidence="2">
    <location>
        <begin position="54"/>
        <end position="416"/>
    </location>
</feature>
<dbReference type="InterPro" id="IPR036186">
    <property type="entry name" value="Serpin_sf"/>
</dbReference>
<keyword evidence="4" id="KW-1185">Reference proteome</keyword>
<dbReference type="Proteomes" id="UP000199403">
    <property type="component" value="Unassembled WGS sequence"/>
</dbReference>
<dbReference type="InterPro" id="IPR042178">
    <property type="entry name" value="Serpin_sf_1"/>
</dbReference>
<dbReference type="InterPro" id="IPR023795">
    <property type="entry name" value="Serpin_CS"/>
</dbReference>
<dbReference type="PANTHER" id="PTHR11461">
    <property type="entry name" value="SERINE PROTEASE INHIBITOR, SERPIN"/>
    <property type="match status" value="1"/>
</dbReference>
<accession>A0A1H7AR61</accession>
<dbReference type="InterPro" id="IPR023796">
    <property type="entry name" value="Serpin_dom"/>
</dbReference>
<dbReference type="InterPro" id="IPR042185">
    <property type="entry name" value="Serpin_sf_2"/>
</dbReference>